<proteinExistence type="predicted"/>
<keyword evidence="3" id="KW-1185">Reference proteome</keyword>
<protein>
    <submittedName>
        <fullName evidence="2">Uncharacterized protein</fullName>
    </submittedName>
</protein>
<dbReference type="OrthoDB" id="880022at2"/>
<keyword evidence="1" id="KW-0732">Signal</keyword>
<sequence length="269" mass="29552">MLFSLARAAYFSCCSLVLAGSVNAPPTRGLSAESTAFETAQLRHPELRPAERLPAYLRRDFGPLWTQTDEASVVGFIGPAYQRLEAKVLTATRSSTDPAQYVLTGKTRTAGTVRSFTGTVRLVRLREATPRPHIGGGDDRLPVGTQEGVVVGHYTFSEPTQQAKTGMFRGVVITRWYVDGRGRLRYNNADLSSDDFSNNQFVGTWTSYATGRASRCNWGDYRVPNAGPLDIGAGEFSPDPKYYAAGWKTYAAAQPPKSSRTALTKPWWK</sequence>
<name>A0A1I6BDA0_HYMAR</name>
<dbReference type="STRING" id="1227077.SAMN04515668_4372"/>
<feature type="chain" id="PRO_5011533313" evidence="1">
    <location>
        <begin position="20"/>
        <end position="269"/>
    </location>
</feature>
<dbReference type="AlphaFoldDB" id="A0A1I6BDA0"/>
<dbReference type="Proteomes" id="UP000199029">
    <property type="component" value="Unassembled WGS sequence"/>
</dbReference>
<feature type="signal peptide" evidence="1">
    <location>
        <begin position="1"/>
        <end position="19"/>
    </location>
</feature>
<accession>A0A1I6BDA0</accession>
<organism evidence="2 3">
    <name type="scientific">Hymenobacter arizonensis</name>
    <name type="common">Siccationidurans arizonensis</name>
    <dbReference type="NCBI Taxonomy" id="1227077"/>
    <lineage>
        <taxon>Bacteria</taxon>
        <taxon>Pseudomonadati</taxon>
        <taxon>Bacteroidota</taxon>
        <taxon>Cytophagia</taxon>
        <taxon>Cytophagales</taxon>
        <taxon>Hymenobacteraceae</taxon>
        <taxon>Hymenobacter</taxon>
    </lineage>
</organism>
<dbReference type="RefSeq" id="WP_092678275.1">
    <property type="nucleotide sequence ID" value="NZ_FOXS01000008.1"/>
</dbReference>
<evidence type="ECO:0000256" key="1">
    <source>
        <dbReference type="SAM" id="SignalP"/>
    </source>
</evidence>
<evidence type="ECO:0000313" key="2">
    <source>
        <dbReference type="EMBL" id="SFQ78874.1"/>
    </source>
</evidence>
<gene>
    <name evidence="2" type="ORF">SAMN04515668_4372</name>
</gene>
<reference evidence="3" key="1">
    <citation type="submission" date="2016-10" db="EMBL/GenBank/DDBJ databases">
        <authorList>
            <person name="Varghese N."/>
            <person name="Submissions S."/>
        </authorList>
    </citation>
    <scope>NUCLEOTIDE SEQUENCE [LARGE SCALE GENOMIC DNA]</scope>
    <source>
        <strain evidence="3">OR362-8,ATCC BAA-1266,JCM 13504</strain>
    </source>
</reference>
<dbReference type="EMBL" id="FOXS01000008">
    <property type="protein sequence ID" value="SFQ78874.1"/>
    <property type="molecule type" value="Genomic_DNA"/>
</dbReference>
<evidence type="ECO:0000313" key="3">
    <source>
        <dbReference type="Proteomes" id="UP000199029"/>
    </source>
</evidence>